<dbReference type="EMBL" id="LAZR01010866">
    <property type="protein sequence ID" value="KKM64616.1"/>
    <property type="molecule type" value="Genomic_DNA"/>
</dbReference>
<sequence>MIKQLLVYLESIADSLITIKNYYEEALKAMVKCPKCKGCMKYTLMNNQSFYYCQLCRTYYRRIPGGGLEETDIMGGFIK</sequence>
<evidence type="ECO:0000313" key="1">
    <source>
        <dbReference type="EMBL" id="KKM64616.1"/>
    </source>
</evidence>
<proteinExistence type="predicted"/>
<reference evidence="1" key="1">
    <citation type="journal article" date="2015" name="Nature">
        <title>Complex archaea that bridge the gap between prokaryotes and eukaryotes.</title>
        <authorList>
            <person name="Spang A."/>
            <person name="Saw J.H."/>
            <person name="Jorgensen S.L."/>
            <person name="Zaremba-Niedzwiedzka K."/>
            <person name="Martijn J."/>
            <person name="Lind A.E."/>
            <person name="van Eijk R."/>
            <person name="Schleper C."/>
            <person name="Guy L."/>
            <person name="Ettema T.J."/>
        </authorList>
    </citation>
    <scope>NUCLEOTIDE SEQUENCE</scope>
</reference>
<comment type="caution">
    <text evidence="1">The sequence shown here is derived from an EMBL/GenBank/DDBJ whole genome shotgun (WGS) entry which is preliminary data.</text>
</comment>
<name>A0A0F9JQB3_9ZZZZ</name>
<protein>
    <submittedName>
        <fullName evidence="1">Uncharacterized protein</fullName>
    </submittedName>
</protein>
<organism evidence="1">
    <name type="scientific">marine sediment metagenome</name>
    <dbReference type="NCBI Taxonomy" id="412755"/>
    <lineage>
        <taxon>unclassified sequences</taxon>
        <taxon>metagenomes</taxon>
        <taxon>ecological metagenomes</taxon>
    </lineage>
</organism>
<gene>
    <name evidence="1" type="ORF">LCGC14_1499530</name>
</gene>
<accession>A0A0F9JQB3</accession>
<dbReference type="AlphaFoldDB" id="A0A0F9JQB3"/>